<feature type="transmembrane region" description="Helical" evidence="9">
    <location>
        <begin position="38"/>
        <end position="58"/>
    </location>
</feature>
<feature type="transmembrane region" description="Helical" evidence="9">
    <location>
        <begin position="79"/>
        <end position="97"/>
    </location>
</feature>
<comment type="similarity">
    <text evidence="1">Belongs to the KdgT transporter family.</text>
</comment>
<evidence type="ECO:0000256" key="4">
    <source>
        <dbReference type="ARBA" id="ARBA00022597"/>
    </source>
</evidence>
<feature type="transmembrane region" description="Helical" evidence="9">
    <location>
        <begin position="164"/>
        <end position="183"/>
    </location>
</feature>
<dbReference type="AlphaFoldDB" id="A0AA44II27"/>
<evidence type="ECO:0000256" key="5">
    <source>
        <dbReference type="ARBA" id="ARBA00022692"/>
    </source>
</evidence>
<name>A0AA44II27_PARBF</name>
<sequence>MEILKSIKKIPGGLLIVPMIITSIINTFYPIIFTVGGITPSILTTKGTMTLIIILLFISGTQFKISQVKPMLKIGGTLILFKLFLVYLISIFFVNVFGMQSILGISILSITSVFISNNPGLYLALNDSFGDEIDASVFGLLNLIIVPSIPVMILSSVNGQSIDFISLFRTISPFILGVIFGNLDKNIRFTYQSATNLLLPFLGISFGGSINILNAINSGLTGVILTLSFYILITLPMFIFEKKILKRTGFISIASASVAGTSLAAPVLAAQINTSYESFVSTSISQIALVMIITTIITPVLTKKLISKKAL</sequence>
<evidence type="ECO:0000256" key="7">
    <source>
        <dbReference type="ARBA" id="ARBA00022989"/>
    </source>
</evidence>
<evidence type="ECO:0000256" key="1">
    <source>
        <dbReference type="ARBA" id="ARBA00006430"/>
    </source>
</evidence>
<feature type="transmembrane region" description="Helical" evidence="9">
    <location>
        <begin position="195"/>
        <end position="213"/>
    </location>
</feature>
<evidence type="ECO:0000256" key="9">
    <source>
        <dbReference type="SAM" id="Phobius"/>
    </source>
</evidence>
<gene>
    <name evidence="10" type="ORF">HF875_12775</name>
</gene>
<feature type="transmembrane region" description="Helical" evidence="9">
    <location>
        <begin position="250"/>
        <end position="272"/>
    </location>
</feature>
<dbReference type="RefSeq" id="WP_025162581.1">
    <property type="nucleotide sequence ID" value="NZ_JABAFD010000008.1"/>
</dbReference>
<evidence type="ECO:0000256" key="2">
    <source>
        <dbReference type="ARBA" id="ARBA00022448"/>
    </source>
</evidence>
<dbReference type="InterPro" id="IPR004684">
    <property type="entry name" value="2keto-3dGluconate_permease"/>
</dbReference>
<dbReference type="GO" id="GO:0016020">
    <property type="term" value="C:membrane"/>
    <property type="evidence" value="ECO:0007669"/>
    <property type="project" value="InterPro"/>
</dbReference>
<keyword evidence="2" id="KW-0813">Transport</keyword>
<keyword evidence="7 9" id="KW-1133">Transmembrane helix</keyword>
<keyword evidence="3" id="KW-1003">Cell membrane</keyword>
<reference evidence="10 11" key="1">
    <citation type="submission" date="2020-04" db="EMBL/GenBank/DDBJ databases">
        <authorList>
            <person name="Hitch T.C.A."/>
            <person name="Wylensek D."/>
            <person name="Clavel T."/>
        </authorList>
    </citation>
    <scope>NUCLEOTIDE SEQUENCE [LARGE SCALE GENOMIC DNA]</scope>
    <source>
        <strain evidence="10 11">Med78_4-601-WT-2</strain>
    </source>
</reference>
<dbReference type="EMBL" id="JABAFD010000008">
    <property type="protein sequence ID" value="NME10402.1"/>
    <property type="molecule type" value="Genomic_DNA"/>
</dbReference>
<keyword evidence="6" id="KW-0769">Symport</keyword>
<evidence type="ECO:0000313" key="11">
    <source>
        <dbReference type="Proteomes" id="UP000573963"/>
    </source>
</evidence>
<dbReference type="Proteomes" id="UP000573963">
    <property type="component" value="Unassembled WGS sequence"/>
</dbReference>
<dbReference type="Pfam" id="PF03812">
    <property type="entry name" value="KdgT"/>
    <property type="match status" value="1"/>
</dbReference>
<proteinExistence type="inferred from homology"/>
<feature type="transmembrane region" description="Helical" evidence="9">
    <location>
        <begin position="137"/>
        <end position="158"/>
    </location>
</feature>
<keyword evidence="8 9" id="KW-0472">Membrane</keyword>
<protein>
    <submittedName>
        <fullName evidence="10">2-keto-3-deoxygluconate permease</fullName>
    </submittedName>
</protein>
<organism evidence="10 11">
    <name type="scientific">Paraclostridium bifermentans</name>
    <name type="common">Clostridium bifermentans</name>
    <dbReference type="NCBI Taxonomy" id="1490"/>
    <lineage>
        <taxon>Bacteria</taxon>
        <taxon>Bacillati</taxon>
        <taxon>Bacillota</taxon>
        <taxon>Clostridia</taxon>
        <taxon>Peptostreptococcales</taxon>
        <taxon>Peptostreptococcaceae</taxon>
        <taxon>Paraclostridium</taxon>
    </lineage>
</organism>
<evidence type="ECO:0000256" key="6">
    <source>
        <dbReference type="ARBA" id="ARBA00022847"/>
    </source>
</evidence>
<keyword evidence="4" id="KW-0762">Sugar transport</keyword>
<feature type="transmembrane region" description="Helical" evidence="9">
    <location>
        <begin position="284"/>
        <end position="302"/>
    </location>
</feature>
<feature type="transmembrane region" description="Helical" evidence="9">
    <location>
        <begin position="219"/>
        <end position="238"/>
    </location>
</feature>
<dbReference type="GO" id="GO:0015649">
    <property type="term" value="F:2-keto-3-deoxygluconate:proton symporter activity"/>
    <property type="evidence" value="ECO:0007669"/>
    <property type="project" value="InterPro"/>
</dbReference>
<keyword evidence="5 9" id="KW-0812">Transmembrane</keyword>
<feature type="transmembrane region" description="Helical" evidence="9">
    <location>
        <begin position="103"/>
        <end position="125"/>
    </location>
</feature>
<feature type="transmembrane region" description="Helical" evidence="9">
    <location>
        <begin position="12"/>
        <end position="32"/>
    </location>
</feature>
<accession>A0AA44II27</accession>
<evidence type="ECO:0000256" key="3">
    <source>
        <dbReference type="ARBA" id="ARBA00022475"/>
    </source>
</evidence>
<comment type="caution">
    <text evidence="10">The sequence shown here is derived from an EMBL/GenBank/DDBJ whole genome shotgun (WGS) entry which is preliminary data.</text>
</comment>
<evidence type="ECO:0000313" key="10">
    <source>
        <dbReference type="EMBL" id="NME10402.1"/>
    </source>
</evidence>
<evidence type="ECO:0000256" key="8">
    <source>
        <dbReference type="ARBA" id="ARBA00023136"/>
    </source>
</evidence>